<accession>A0A834H8D2</accession>
<comment type="caution">
    <text evidence="1">The sequence shown here is derived from an EMBL/GenBank/DDBJ whole genome shotgun (WGS) entry which is preliminary data.</text>
</comment>
<keyword evidence="2" id="KW-1185">Reference proteome</keyword>
<proteinExistence type="predicted"/>
<reference evidence="1" key="1">
    <citation type="submission" date="2019-11" db="EMBL/GenBank/DDBJ databases">
        <authorList>
            <person name="Liu Y."/>
            <person name="Hou J."/>
            <person name="Li T.-Q."/>
            <person name="Guan C.-H."/>
            <person name="Wu X."/>
            <person name="Wu H.-Z."/>
            <person name="Ling F."/>
            <person name="Zhang R."/>
            <person name="Shi X.-G."/>
            <person name="Ren J.-P."/>
            <person name="Chen E.-F."/>
            <person name="Sun J.-M."/>
        </authorList>
    </citation>
    <scope>NUCLEOTIDE SEQUENCE</scope>
    <source>
        <strain evidence="1">Adult_tree_wgs_1</strain>
        <tissue evidence="1">Leaves</tissue>
    </source>
</reference>
<gene>
    <name evidence="1" type="ORF">RHSIM_Rhsim02G0101100</name>
</gene>
<evidence type="ECO:0000313" key="2">
    <source>
        <dbReference type="Proteomes" id="UP000626092"/>
    </source>
</evidence>
<dbReference type="AlphaFoldDB" id="A0A834H8D2"/>
<dbReference type="OrthoDB" id="1422649at2759"/>
<evidence type="ECO:0000313" key="1">
    <source>
        <dbReference type="EMBL" id="KAF7149731.1"/>
    </source>
</evidence>
<sequence length="107" mass="12018">MEASRGRKVSIDKLSNHVTCNYEEGTEVVSKHLSLAKKEITFMRSACNDGSTSQTQVPVSLRSQYCFKEQLKVRAKGCGKRLKGGKEKTVKKRTNGFAVTEMEMTRQ</sequence>
<dbReference type="EMBL" id="WJXA01000002">
    <property type="protein sequence ID" value="KAF7149731.1"/>
    <property type="molecule type" value="Genomic_DNA"/>
</dbReference>
<dbReference type="Proteomes" id="UP000626092">
    <property type="component" value="Unassembled WGS sequence"/>
</dbReference>
<name>A0A834H8D2_RHOSS</name>
<protein>
    <submittedName>
        <fullName evidence="1">Uncharacterized protein</fullName>
    </submittedName>
</protein>
<organism evidence="1 2">
    <name type="scientific">Rhododendron simsii</name>
    <name type="common">Sims's rhododendron</name>
    <dbReference type="NCBI Taxonomy" id="118357"/>
    <lineage>
        <taxon>Eukaryota</taxon>
        <taxon>Viridiplantae</taxon>
        <taxon>Streptophyta</taxon>
        <taxon>Embryophyta</taxon>
        <taxon>Tracheophyta</taxon>
        <taxon>Spermatophyta</taxon>
        <taxon>Magnoliopsida</taxon>
        <taxon>eudicotyledons</taxon>
        <taxon>Gunneridae</taxon>
        <taxon>Pentapetalae</taxon>
        <taxon>asterids</taxon>
        <taxon>Ericales</taxon>
        <taxon>Ericaceae</taxon>
        <taxon>Ericoideae</taxon>
        <taxon>Rhodoreae</taxon>
        <taxon>Rhododendron</taxon>
    </lineage>
</organism>